<accession>A0A0A8VDT7</accession>
<dbReference type="InterPro" id="IPR037203">
    <property type="entry name" value="T3SS_needle-like_sf"/>
</dbReference>
<reference evidence="1" key="1">
    <citation type="journal article" date="2015" name="Genome Announc.">
        <title>Complete Genome Sequence of Yersinia ruckeri Strain CSF007-82, Etiologic Agent of Red Mouth Disease in Salmonid Fish.</title>
        <authorList>
            <person name="Nelson M.C."/>
            <person name="LaPatra S.E."/>
            <person name="Welch T.J."/>
            <person name="Graf J."/>
        </authorList>
    </citation>
    <scope>NUCLEOTIDE SEQUENCE</scope>
    <source>
        <strain evidence="1">CSF007-82</strain>
    </source>
</reference>
<dbReference type="AlphaFoldDB" id="A0A0A8VDT7"/>
<evidence type="ECO:0000313" key="1">
    <source>
        <dbReference type="EMBL" id="CEK26538.1"/>
    </source>
</evidence>
<name>A0A0A8VDT7_YERRU</name>
<dbReference type="GO" id="GO:0015031">
    <property type="term" value="P:protein transport"/>
    <property type="evidence" value="ECO:0007669"/>
    <property type="project" value="InterPro"/>
</dbReference>
<protein>
    <recommendedName>
        <fullName evidence="2">EscF/YscF/HrpA family type III secretion system needle major subunit</fullName>
    </recommendedName>
</protein>
<dbReference type="Gene3D" id="1.20.58.90">
    <property type="match status" value="1"/>
</dbReference>
<sequence length="56" mass="6179">MEALAAAEKEMADNPTDPVAIVKFTQLSAEYNALRNIQSNTAKNLKDLVMTLIRNT</sequence>
<dbReference type="SUPFAM" id="SSF140129">
    <property type="entry name" value="MxiH-like"/>
    <property type="match status" value="1"/>
</dbReference>
<evidence type="ECO:0008006" key="2">
    <source>
        <dbReference type="Google" id="ProtNLM"/>
    </source>
</evidence>
<proteinExistence type="predicted"/>
<organism evidence="1">
    <name type="scientific">Yersinia ruckeri</name>
    <dbReference type="NCBI Taxonomy" id="29486"/>
    <lineage>
        <taxon>Bacteria</taxon>
        <taxon>Pseudomonadati</taxon>
        <taxon>Pseudomonadota</taxon>
        <taxon>Gammaproteobacteria</taxon>
        <taxon>Enterobacterales</taxon>
        <taxon>Yersiniaceae</taxon>
        <taxon>Yersinia</taxon>
    </lineage>
</organism>
<dbReference type="InterPro" id="IPR021123">
    <property type="entry name" value="T3SS_needle-like"/>
</dbReference>
<dbReference type="Pfam" id="PF09392">
    <property type="entry name" value="T3SS_needle_F"/>
    <property type="match status" value="1"/>
</dbReference>
<dbReference type="EMBL" id="LN681231">
    <property type="protein sequence ID" value="CEK26538.1"/>
    <property type="molecule type" value="Genomic_DNA"/>
</dbReference>
<gene>
    <name evidence="1" type="ORF">CSF007_3795</name>
</gene>